<dbReference type="SUPFAM" id="SSF53474">
    <property type="entry name" value="alpha/beta-Hydrolases"/>
    <property type="match status" value="1"/>
</dbReference>
<dbReference type="Pfam" id="PF12680">
    <property type="entry name" value="SnoaL_2"/>
    <property type="match status" value="1"/>
</dbReference>
<dbReference type="OrthoDB" id="62567at2"/>
<organism evidence="3 4">
    <name type="scientific">Paraburkholderia pallida</name>
    <dbReference type="NCBI Taxonomy" id="2547399"/>
    <lineage>
        <taxon>Bacteria</taxon>
        <taxon>Pseudomonadati</taxon>
        <taxon>Pseudomonadota</taxon>
        <taxon>Betaproteobacteria</taxon>
        <taxon>Burkholderiales</taxon>
        <taxon>Burkholderiaceae</taxon>
        <taxon>Paraburkholderia</taxon>
    </lineage>
</organism>
<dbReference type="SUPFAM" id="SSF54427">
    <property type="entry name" value="NTF2-like"/>
    <property type="match status" value="1"/>
</dbReference>
<proteinExistence type="predicted"/>
<dbReference type="Pfam" id="PF01738">
    <property type="entry name" value="DLH"/>
    <property type="match status" value="1"/>
</dbReference>
<sequence length="412" mass="45222">MSGTTISISEHGNTSFTGYLALPPSGSGPGLILCQEIFGVNAHIREVADLYAQEGYVVLAPDFFWRQAEGCELEPDEAGMQKAMALLEAFRDDEAVEDLHVALAVLRARPEVTGDCGVVGFCLGGKLAYLAAAHTDASVCVGYYGVGIEHLVDRAHALRGRLVLHFAGNDAHCNEAARATIFAALGQRDNVSLYVYQGVDHAFARFGSPHFDKSASTLAHDRTIGALRRVLGPHYDLEALWERHLQLEFETRDADATMQTMVAEPYVNHVPTMTGGVGYASLRRFYQHHFIHANPPDTRQIPVSRTVGATQIVDEILFCFTHTREIDWLLPGIAPTGRQVEIPLVGIVKFRGDKLCHEHIYWDQASVLVQIGLIDAGELPVAGMEAARKVMDETLPSNTLMNRWSESEMLSS</sequence>
<dbReference type="GO" id="GO:0016787">
    <property type="term" value="F:hydrolase activity"/>
    <property type="evidence" value="ECO:0007669"/>
    <property type="project" value="UniProtKB-KW"/>
</dbReference>
<dbReference type="EMBL" id="CP038149">
    <property type="protein sequence ID" value="QBQ99598.1"/>
    <property type="molecule type" value="Genomic_DNA"/>
</dbReference>
<reference evidence="3 4" key="1">
    <citation type="submission" date="2019-03" db="EMBL/GenBank/DDBJ databases">
        <title>Paraburkholderia sp. 7MH5, isolated from subtropical forest soil.</title>
        <authorList>
            <person name="Gao Z.-H."/>
            <person name="Qiu L.-H."/>
        </authorList>
    </citation>
    <scope>NUCLEOTIDE SEQUENCE [LARGE SCALE GENOMIC DNA]</scope>
    <source>
        <strain evidence="3 4">7MH5</strain>
    </source>
</reference>
<protein>
    <submittedName>
        <fullName evidence="3">Dienelactone hydrolase family protein</fullName>
    </submittedName>
</protein>
<dbReference type="InterPro" id="IPR037401">
    <property type="entry name" value="SnoaL-like"/>
</dbReference>
<keyword evidence="3" id="KW-0378">Hydrolase</keyword>
<evidence type="ECO:0000259" key="2">
    <source>
        <dbReference type="Pfam" id="PF12680"/>
    </source>
</evidence>
<dbReference type="InterPro" id="IPR051049">
    <property type="entry name" value="Dienelactone_hydrolase-like"/>
</dbReference>
<gene>
    <name evidence="3" type="ORF">E1956_20790</name>
</gene>
<dbReference type="AlphaFoldDB" id="A0A4P7CU66"/>
<dbReference type="InterPro" id="IPR032710">
    <property type="entry name" value="NTF2-like_dom_sf"/>
</dbReference>
<dbReference type="InterPro" id="IPR029058">
    <property type="entry name" value="AB_hydrolase_fold"/>
</dbReference>
<dbReference type="KEGG" id="ppai:E1956_20790"/>
<keyword evidence="4" id="KW-1185">Reference proteome</keyword>
<dbReference type="Proteomes" id="UP000295727">
    <property type="component" value="Chromosome 2"/>
</dbReference>
<name>A0A4P7CU66_9BURK</name>
<dbReference type="Gene3D" id="3.40.50.1820">
    <property type="entry name" value="alpha/beta hydrolase"/>
    <property type="match status" value="1"/>
</dbReference>
<evidence type="ECO:0000313" key="3">
    <source>
        <dbReference type="EMBL" id="QBQ99598.1"/>
    </source>
</evidence>
<evidence type="ECO:0000259" key="1">
    <source>
        <dbReference type="Pfam" id="PF01738"/>
    </source>
</evidence>
<dbReference type="Gene3D" id="3.10.450.50">
    <property type="match status" value="1"/>
</dbReference>
<dbReference type="PANTHER" id="PTHR46623">
    <property type="entry name" value="CARBOXYMETHYLENEBUTENOLIDASE-RELATED"/>
    <property type="match status" value="1"/>
</dbReference>
<dbReference type="RefSeq" id="WP_134752480.1">
    <property type="nucleotide sequence ID" value="NZ_CP038149.1"/>
</dbReference>
<accession>A0A4P7CU66</accession>
<dbReference type="PANTHER" id="PTHR46623:SF6">
    <property type="entry name" value="ALPHA_BETA-HYDROLASES SUPERFAMILY PROTEIN"/>
    <property type="match status" value="1"/>
</dbReference>
<feature type="domain" description="Dienelactone hydrolase" evidence="1">
    <location>
        <begin position="16"/>
        <end position="229"/>
    </location>
</feature>
<dbReference type="InterPro" id="IPR002925">
    <property type="entry name" value="Dienelactn_hydro"/>
</dbReference>
<evidence type="ECO:0000313" key="4">
    <source>
        <dbReference type="Proteomes" id="UP000295727"/>
    </source>
</evidence>
<feature type="domain" description="SnoaL-like" evidence="2">
    <location>
        <begin position="242"/>
        <end position="356"/>
    </location>
</feature>